<keyword evidence="5 6" id="KW-0472">Membrane</keyword>
<keyword evidence="8" id="KW-1185">Reference proteome</keyword>
<dbReference type="GO" id="GO:0016020">
    <property type="term" value="C:membrane"/>
    <property type="evidence" value="ECO:0007669"/>
    <property type="project" value="UniProtKB-SubCell"/>
</dbReference>
<dbReference type="PANTHER" id="PTHR21355:SF0">
    <property type="entry name" value="G-PROTEIN COUPLED RECEPTOR-ASSOCIATED PROTEIN LMBRD2"/>
    <property type="match status" value="1"/>
</dbReference>
<feature type="transmembrane region" description="Helical" evidence="6">
    <location>
        <begin position="149"/>
        <end position="167"/>
    </location>
</feature>
<accession>A0A9P9Z009</accession>
<reference evidence="7" key="1">
    <citation type="journal article" date="2023" name="Genome Biol. Evol.">
        <title>Long-read-based Genome Assembly of Drosophila gunungcola Reveals Fewer Chemosensory Genes in Flower-breeding Species.</title>
        <authorList>
            <person name="Negi A."/>
            <person name="Liao B.Y."/>
            <person name="Yeh S.D."/>
        </authorList>
    </citation>
    <scope>NUCLEOTIDE SEQUENCE</scope>
    <source>
        <strain evidence="7">Sukarami</strain>
    </source>
</reference>
<evidence type="ECO:0000256" key="5">
    <source>
        <dbReference type="ARBA" id="ARBA00023136"/>
    </source>
</evidence>
<dbReference type="Proteomes" id="UP001059596">
    <property type="component" value="Chromosome 3R"/>
</dbReference>
<organism evidence="7 8">
    <name type="scientific">Drosophila gunungcola</name>
    <name type="common">fruit fly</name>
    <dbReference type="NCBI Taxonomy" id="103775"/>
    <lineage>
        <taxon>Eukaryota</taxon>
        <taxon>Metazoa</taxon>
        <taxon>Ecdysozoa</taxon>
        <taxon>Arthropoda</taxon>
        <taxon>Hexapoda</taxon>
        <taxon>Insecta</taxon>
        <taxon>Pterygota</taxon>
        <taxon>Neoptera</taxon>
        <taxon>Endopterygota</taxon>
        <taxon>Diptera</taxon>
        <taxon>Brachycera</taxon>
        <taxon>Muscomorpha</taxon>
        <taxon>Ephydroidea</taxon>
        <taxon>Drosophilidae</taxon>
        <taxon>Drosophila</taxon>
        <taxon>Sophophora</taxon>
    </lineage>
</organism>
<dbReference type="EMBL" id="JAMKOV010000001">
    <property type="protein sequence ID" value="KAI8045988.1"/>
    <property type="molecule type" value="Genomic_DNA"/>
</dbReference>
<evidence type="ECO:0000313" key="8">
    <source>
        <dbReference type="Proteomes" id="UP001059596"/>
    </source>
</evidence>
<evidence type="ECO:0000313" key="7">
    <source>
        <dbReference type="EMBL" id="KAI8045988.1"/>
    </source>
</evidence>
<keyword evidence="4 6" id="KW-1133">Transmembrane helix</keyword>
<evidence type="ECO:0008006" key="9">
    <source>
        <dbReference type="Google" id="ProtNLM"/>
    </source>
</evidence>
<feature type="transmembrane region" description="Helical" evidence="6">
    <location>
        <begin position="451"/>
        <end position="468"/>
    </location>
</feature>
<name>A0A9P9Z009_9MUSC</name>
<proteinExistence type="inferred from homology"/>
<feature type="transmembrane region" description="Helical" evidence="6">
    <location>
        <begin position="31"/>
        <end position="51"/>
    </location>
</feature>
<keyword evidence="3 6" id="KW-0812">Transmembrane</keyword>
<dbReference type="Pfam" id="PF04791">
    <property type="entry name" value="LMBR1"/>
    <property type="match status" value="1"/>
</dbReference>
<evidence type="ECO:0000256" key="6">
    <source>
        <dbReference type="SAM" id="Phobius"/>
    </source>
</evidence>
<evidence type="ECO:0000256" key="1">
    <source>
        <dbReference type="ARBA" id="ARBA00004141"/>
    </source>
</evidence>
<dbReference type="InterPro" id="IPR006876">
    <property type="entry name" value="LMBR1-like_membr_prot"/>
</dbReference>
<sequence length="626" mass="70154">MAYLLTFGIVTALFLASISLYRYGNIPRQHILVTLSVLTAWCFSFLIVFTIPLDVTSTLYRQCVEEHRPTPAPTLNATTAANVTPSPPPQCQEPWGMVPASVFPNLWRIIYWSSQFLTWLIMPLMQSYLKAGDFTVKGKLKSALIENAIYYGSYLFICGVLLIYIAVKGESLDWQKLKAIASSASNTWGLFLLILLLGYALVEVPRSLWNNAKPGFALQYAYFKAAKLSTEKAEAEEHVDDILESLQGLSRVIPNNHELRPCLETIMRKVPIELQERASRNFARTGGSGMGATSSTILPSEKALVRIHKQVIKSLQTLQRTEALWSVQVQTVLHLEDVARNIHSSERRFKSEFPRQRTQLERMCYSATVQWYWECLLRAPFLKTMCILTATMSAMVVWSELTFFSRHPVLSIFANVIYVAKESYDFFTIEVFSMIMGHMDVIGIISNGFNIYFPMCMLAFCLATWFSLGSRALNALGFQQFLQNETIATELVQEGKDLIAREKRRRQRAEEAMARRRDFNRPDQVLGSDYLSKYRSGGGGGGAGGALASNRTPADGLLRDGEGSFDYAAVASSSALGVPRSLSEEINDRFGVSTQVQVGFRDPDYEAEQADGRIVGPPPRGLFDDV</sequence>
<dbReference type="PANTHER" id="PTHR21355">
    <property type="entry name" value="G-PROTEIN COUPLED RECEPTOR-ASSOCIATED PROTEIN LMBRD2"/>
    <property type="match status" value="1"/>
</dbReference>
<evidence type="ECO:0000256" key="3">
    <source>
        <dbReference type="ARBA" id="ARBA00022692"/>
    </source>
</evidence>
<gene>
    <name evidence="7" type="ORF">M5D96_002188</name>
</gene>
<feature type="transmembrane region" description="Helical" evidence="6">
    <location>
        <begin position="179"/>
        <end position="202"/>
    </location>
</feature>
<comment type="similarity">
    <text evidence="2">Belongs to the LIMR family.</text>
</comment>
<comment type="caution">
    <text evidence="7">The sequence shown here is derived from an EMBL/GenBank/DDBJ whole genome shotgun (WGS) entry which is preliminary data.</text>
</comment>
<evidence type="ECO:0000256" key="4">
    <source>
        <dbReference type="ARBA" id="ARBA00022989"/>
    </source>
</evidence>
<feature type="transmembrane region" description="Helical" evidence="6">
    <location>
        <begin position="109"/>
        <end position="129"/>
    </location>
</feature>
<feature type="transmembrane region" description="Helical" evidence="6">
    <location>
        <begin position="6"/>
        <end position="24"/>
    </location>
</feature>
<dbReference type="InterPro" id="IPR051584">
    <property type="entry name" value="GPCR-associated_LMBR1"/>
</dbReference>
<protein>
    <recommendedName>
        <fullName evidence="9">LMBR1 domain-containing protein 2 homolog</fullName>
    </recommendedName>
</protein>
<dbReference type="AlphaFoldDB" id="A0A9P9Z009"/>
<comment type="subcellular location">
    <subcellularLocation>
        <location evidence="1">Membrane</location>
        <topology evidence="1">Multi-pass membrane protein</topology>
    </subcellularLocation>
</comment>
<evidence type="ECO:0000256" key="2">
    <source>
        <dbReference type="ARBA" id="ARBA00010487"/>
    </source>
</evidence>